<feature type="signal peptide" evidence="3">
    <location>
        <begin position="1"/>
        <end position="22"/>
    </location>
</feature>
<dbReference type="InterPro" id="IPR051407">
    <property type="entry name" value="Bact_OM_lipoprot/Surf_antigen"/>
</dbReference>
<comment type="subcellular location">
    <subcellularLocation>
        <location evidence="1">Membrane</location>
    </subcellularLocation>
</comment>
<keyword evidence="6" id="KW-1185">Reference proteome</keyword>
<name>A0A2D2DKL6_9BURK</name>
<dbReference type="Pfam" id="PF05433">
    <property type="entry name" value="Rick_17kDa_Anti"/>
    <property type="match status" value="1"/>
</dbReference>
<evidence type="ECO:0000256" key="3">
    <source>
        <dbReference type="SAM" id="SignalP"/>
    </source>
</evidence>
<dbReference type="InterPro" id="IPR008816">
    <property type="entry name" value="Gly_zipper_2TM_dom"/>
</dbReference>
<sequence>MNMHTRLIVTALGICALPFAQASEFADYGRVIRVQPRVEQIRQPREECRTEYVQVPVQQQYQQQDRSAGGAIIGGIAGALLGNQVGGGSGRAVATAAGAIAGAVVGDRVDNNGRVVQNQQPQHVQEQAVRQCRMVDGYESRTTGYDVTYDYRGQTYTSLMDRDPGQRIRLRVSVEPERGQ</sequence>
<dbReference type="Proteomes" id="UP000229897">
    <property type="component" value="Chromosome"/>
</dbReference>
<dbReference type="EMBL" id="CP024608">
    <property type="protein sequence ID" value="ATQ75528.1"/>
    <property type="molecule type" value="Genomic_DNA"/>
</dbReference>
<proteinExistence type="predicted"/>
<accession>A0A2D2DKL6</accession>
<evidence type="ECO:0000256" key="1">
    <source>
        <dbReference type="ARBA" id="ARBA00004370"/>
    </source>
</evidence>
<dbReference type="RefSeq" id="WP_099875486.1">
    <property type="nucleotide sequence ID" value="NZ_CP024608.1"/>
</dbReference>
<reference evidence="5" key="1">
    <citation type="submission" date="2017-10" db="EMBL/GenBank/DDBJ databases">
        <title>Massilia psychrophilum sp. nov., a novel purple-pigmented bacterium isolated from Tianshan glacier, Xinjiang Municipality, China.</title>
        <authorList>
            <person name="Wang H."/>
        </authorList>
    </citation>
    <scope>NUCLEOTIDE SEQUENCE [LARGE SCALE GENOMIC DNA]</scope>
    <source>
        <strain evidence="5">B2</strain>
    </source>
</reference>
<dbReference type="KEGG" id="mass:CR152_14120"/>
<feature type="chain" id="PRO_5013783451" description="Glycine zipper 2TM domain-containing protein" evidence="3">
    <location>
        <begin position="23"/>
        <end position="180"/>
    </location>
</feature>
<gene>
    <name evidence="5" type="ORF">CR152_14120</name>
</gene>
<evidence type="ECO:0000313" key="6">
    <source>
        <dbReference type="Proteomes" id="UP000229897"/>
    </source>
</evidence>
<dbReference type="PANTHER" id="PTHR35603:SF2">
    <property type="entry name" value="OUTER MEMBRANE LIPOPROTEIN"/>
    <property type="match status" value="1"/>
</dbReference>
<evidence type="ECO:0000256" key="2">
    <source>
        <dbReference type="ARBA" id="ARBA00023136"/>
    </source>
</evidence>
<organism evidence="5 6">
    <name type="scientific">Massilia violaceinigra</name>
    <dbReference type="NCBI Taxonomy" id="2045208"/>
    <lineage>
        <taxon>Bacteria</taxon>
        <taxon>Pseudomonadati</taxon>
        <taxon>Pseudomonadota</taxon>
        <taxon>Betaproteobacteria</taxon>
        <taxon>Burkholderiales</taxon>
        <taxon>Oxalobacteraceae</taxon>
        <taxon>Telluria group</taxon>
        <taxon>Massilia</taxon>
    </lineage>
</organism>
<dbReference type="AlphaFoldDB" id="A0A2D2DKL6"/>
<dbReference type="OrthoDB" id="8909257at2"/>
<evidence type="ECO:0000313" key="5">
    <source>
        <dbReference type="EMBL" id="ATQ75528.1"/>
    </source>
</evidence>
<feature type="domain" description="Glycine zipper 2TM" evidence="4">
    <location>
        <begin position="69"/>
        <end position="109"/>
    </location>
</feature>
<dbReference type="PANTHER" id="PTHR35603">
    <property type="match status" value="1"/>
</dbReference>
<evidence type="ECO:0000259" key="4">
    <source>
        <dbReference type="Pfam" id="PF05433"/>
    </source>
</evidence>
<keyword evidence="2" id="KW-0472">Membrane</keyword>
<dbReference type="GO" id="GO:0019867">
    <property type="term" value="C:outer membrane"/>
    <property type="evidence" value="ECO:0007669"/>
    <property type="project" value="InterPro"/>
</dbReference>
<dbReference type="NCBIfam" id="NF008437">
    <property type="entry name" value="PRK11280.1"/>
    <property type="match status" value="1"/>
</dbReference>
<protein>
    <recommendedName>
        <fullName evidence="4">Glycine zipper 2TM domain-containing protein</fullName>
    </recommendedName>
</protein>
<keyword evidence="3" id="KW-0732">Signal</keyword>